<dbReference type="EMBL" id="JAXAVX010000004">
    <property type="protein sequence ID" value="MDX8152021.1"/>
    <property type="molecule type" value="Genomic_DNA"/>
</dbReference>
<evidence type="ECO:0000313" key="4">
    <source>
        <dbReference type="Proteomes" id="UP001277761"/>
    </source>
</evidence>
<dbReference type="PROSITE" id="PS51318">
    <property type="entry name" value="TAT"/>
    <property type="match status" value="1"/>
</dbReference>
<dbReference type="RefSeq" id="WP_319954176.1">
    <property type="nucleotide sequence ID" value="NZ_JAXAVX010000004.1"/>
</dbReference>
<feature type="signal peptide" evidence="2">
    <location>
        <begin position="1"/>
        <end position="38"/>
    </location>
</feature>
<keyword evidence="2" id="KW-0732">Signal</keyword>
<dbReference type="Proteomes" id="UP001277761">
    <property type="component" value="Unassembled WGS sequence"/>
</dbReference>
<organism evidence="3 4">
    <name type="scientific">Patulibacter brassicae</name>
    <dbReference type="NCBI Taxonomy" id="1705717"/>
    <lineage>
        <taxon>Bacteria</taxon>
        <taxon>Bacillati</taxon>
        <taxon>Actinomycetota</taxon>
        <taxon>Thermoleophilia</taxon>
        <taxon>Solirubrobacterales</taxon>
        <taxon>Patulibacteraceae</taxon>
        <taxon>Patulibacter</taxon>
    </lineage>
</organism>
<keyword evidence="4" id="KW-1185">Reference proteome</keyword>
<sequence length="479" mass="48145">MPVRLPRSSARRRLPAGAALALGAAATLGAVTAPSASATSVAYLDGGALWASTLDGSRKVQLAGPDSVPADAGAFREVAAADSGRILAVRRQDGKVSQLNWFQTVEPNGAEGPHGSLPKRNGYLSYAYPVTLDLSADGAFVAYGVSATTPAYPVGSFFFGSYVTSVASAAAGVEPIAIGDLESPSVFGNQLVARSHGDDDGVFVQAPATAPFGTAFQPWLSAGLQPGYEVRRTDVAANGAVAAIETLKWNGGTREDGGIVVVRLVGSGPLAERTPDGASLCELPAQGIAQDASLSQDGGSIAWKDDGGVKVAGAPTGPGPDGVCALSRPPVLISATGQMPSIGGAVVDVLRPPVPAGGGTGTSTAPGTGGSGSGTTPGATTPRLVLRLPTAKVATSTLRRGLRLRLTAPAKGTVTVVARSGSTTVARGTAKVKKAGAVSVTLRLTKTGKRRLSRLRGKTLRVTATSGKAKATGSLRVRR</sequence>
<proteinExistence type="predicted"/>
<feature type="compositionally biased region" description="Gly residues" evidence="1">
    <location>
        <begin position="356"/>
        <end position="375"/>
    </location>
</feature>
<evidence type="ECO:0000256" key="2">
    <source>
        <dbReference type="SAM" id="SignalP"/>
    </source>
</evidence>
<protein>
    <submittedName>
        <fullName evidence="3">Uncharacterized protein</fullName>
    </submittedName>
</protein>
<evidence type="ECO:0000256" key="1">
    <source>
        <dbReference type="SAM" id="MobiDB-lite"/>
    </source>
</evidence>
<accession>A0ABU4VJK8</accession>
<name>A0ABU4VJK8_9ACTN</name>
<dbReference type="InterPro" id="IPR006311">
    <property type="entry name" value="TAT_signal"/>
</dbReference>
<reference evidence="3 4" key="1">
    <citation type="submission" date="2023-11" db="EMBL/GenBank/DDBJ databases">
        <authorList>
            <person name="Xu M."/>
            <person name="Jiang T."/>
        </authorList>
    </citation>
    <scope>NUCLEOTIDE SEQUENCE [LARGE SCALE GENOMIC DNA]</scope>
    <source>
        <strain evidence="3 4">SD</strain>
    </source>
</reference>
<comment type="caution">
    <text evidence="3">The sequence shown here is derived from an EMBL/GenBank/DDBJ whole genome shotgun (WGS) entry which is preliminary data.</text>
</comment>
<evidence type="ECO:0000313" key="3">
    <source>
        <dbReference type="EMBL" id="MDX8152021.1"/>
    </source>
</evidence>
<feature type="chain" id="PRO_5046118698" evidence="2">
    <location>
        <begin position="39"/>
        <end position="479"/>
    </location>
</feature>
<feature type="region of interest" description="Disordered" evidence="1">
    <location>
        <begin position="353"/>
        <end position="382"/>
    </location>
</feature>
<gene>
    <name evidence="3" type="ORF">SK069_10485</name>
</gene>